<dbReference type="CDD" id="cd14014">
    <property type="entry name" value="STKc_PknB_like"/>
    <property type="match status" value="1"/>
</dbReference>
<keyword evidence="2 5" id="KW-0547">Nucleotide-binding</keyword>
<comment type="caution">
    <text evidence="9">The sequence shown here is derived from an EMBL/GenBank/DDBJ whole genome shotgun (WGS) entry which is preliminary data.</text>
</comment>
<sequence length="467" mass="48067">MEGLEPDDPRTVGPFAVRARIGAGGMAAVYLGATATGRPVALKVMYAGNAAVPAYRERFRREVAAASAVRGGYGVAVVGADPGASVPWLAIEFVPAVSVREAVALFGPLPTGAVWSLAAGLVAALTAVHDAGLVHLDVKPSNVLLAADGPRLIDLGIARAASDPAGPPEGTRGFMSPEQSAGRALGPASDVYSLGATLAYAGTGLAPTVDRAERLAGLADETLRAVVARCLAEDPAARPGLPELAAHLAEVLRSREETGGAWWPPPVLDEIRRRAVLPENPPPPKPVPPGAQRRTSVPVAGVTGIGYGATDPGPSEPRRRVGRRAALIGGLGALGVLAAGLVGVGVRSALGQRQHPDAAGTPAPHPSSHSPSPSPSPPSRTLEFRFTGQVTLTAVTYTVNGRATTVRNRKLPWRLDVPVPQTETTWTLDVHFSPGEVQYRVLVDGFQRVSGVAGNSGPGRVKDHGTV</sequence>
<dbReference type="AlphaFoldDB" id="A0A8J3J5M6"/>
<keyword evidence="7" id="KW-0472">Membrane</keyword>
<keyword evidence="10" id="KW-1185">Reference proteome</keyword>
<organism evidence="9 10">
    <name type="scientific">Actinocatenispora rupis</name>
    <dbReference type="NCBI Taxonomy" id="519421"/>
    <lineage>
        <taxon>Bacteria</taxon>
        <taxon>Bacillati</taxon>
        <taxon>Actinomycetota</taxon>
        <taxon>Actinomycetes</taxon>
        <taxon>Micromonosporales</taxon>
        <taxon>Micromonosporaceae</taxon>
        <taxon>Actinocatenispora</taxon>
    </lineage>
</organism>
<feature type="transmembrane region" description="Helical" evidence="7">
    <location>
        <begin position="325"/>
        <end position="346"/>
    </location>
</feature>
<reference evidence="9" key="1">
    <citation type="submission" date="2021-01" db="EMBL/GenBank/DDBJ databases">
        <title>Whole genome shotgun sequence of Actinocatenispora rupis NBRC 107355.</title>
        <authorList>
            <person name="Komaki H."/>
            <person name="Tamura T."/>
        </authorList>
    </citation>
    <scope>NUCLEOTIDE SEQUENCE</scope>
    <source>
        <strain evidence="9">NBRC 107355</strain>
    </source>
</reference>
<dbReference type="GO" id="GO:0004674">
    <property type="term" value="F:protein serine/threonine kinase activity"/>
    <property type="evidence" value="ECO:0007669"/>
    <property type="project" value="TreeGrafter"/>
</dbReference>
<dbReference type="SMART" id="SM00220">
    <property type="entry name" value="S_TKc"/>
    <property type="match status" value="1"/>
</dbReference>
<name>A0A8J3J5M6_9ACTN</name>
<evidence type="ECO:0000313" key="10">
    <source>
        <dbReference type="Proteomes" id="UP000612808"/>
    </source>
</evidence>
<gene>
    <name evidence="9" type="ORF">Aru02nite_34390</name>
</gene>
<evidence type="ECO:0000256" key="6">
    <source>
        <dbReference type="SAM" id="MobiDB-lite"/>
    </source>
</evidence>
<keyword evidence="1" id="KW-0808">Transferase</keyword>
<feature type="binding site" evidence="5">
    <location>
        <position position="43"/>
    </location>
    <ligand>
        <name>ATP</name>
        <dbReference type="ChEBI" id="CHEBI:30616"/>
    </ligand>
</feature>
<keyword evidence="4 5" id="KW-0067">ATP-binding</keyword>
<dbReference type="RefSeq" id="WP_203658574.1">
    <property type="nucleotide sequence ID" value="NZ_BAAAZM010000013.1"/>
</dbReference>
<dbReference type="PROSITE" id="PS00107">
    <property type="entry name" value="PROTEIN_KINASE_ATP"/>
    <property type="match status" value="1"/>
</dbReference>
<dbReference type="SUPFAM" id="SSF56112">
    <property type="entry name" value="Protein kinase-like (PK-like)"/>
    <property type="match status" value="1"/>
</dbReference>
<dbReference type="PANTHER" id="PTHR43289">
    <property type="entry name" value="MITOGEN-ACTIVATED PROTEIN KINASE KINASE KINASE 20-RELATED"/>
    <property type="match status" value="1"/>
</dbReference>
<dbReference type="EMBL" id="BOMB01000019">
    <property type="protein sequence ID" value="GID12550.1"/>
    <property type="molecule type" value="Genomic_DNA"/>
</dbReference>
<feature type="region of interest" description="Disordered" evidence="6">
    <location>
        <begin position="353"/>
        <end position="382"/>
    </location>
</feature>
<dbReference type="Proteomes" id="UP000612808">
    <property type="component" value="Unassembled WGS sequence"/>
</dbReference>
<feature type="domain" description="Protein kinase" evidence="8">
    <location>
        <begin position="15"/>
        <end position="250"/>
    </location>
</feature>
<dbReference type="InterPro" id="IPR008271">
    <property type="entry name" value="Ser/Thr_kinase_AS"/>
</dbReference>
<evidence type="ECO:0000256" key="2">
    <source>
        <dbReference type="ARBA" id="ARBA00022741"/>
    </source>
</evidence>
<dbReference type="PROSITE" id="PS50011">
    <property type="entry name" value="PROTEIN_KINASE_DOM"/>
    <property type="match status" value="1"/>
</dbReference>
<dbReference type="PROSITE" id="PS00108">
    <property type="entry name" value="PROTEIN_KINASE_ST"/>
    <property type="match status" value="1"/>
</dbReference>
<dbReference type="Gene3D" id="1.10.510.10">
    <property type="entry name" value="Transferase(Phosphotransferase) domain 1"/>
    <property type="match status" value="1"/>
</dbReference>
<keyword evidence="7" id="KW-0812">Transmembrane</keyword>
<dbReference type="InterPro" id="IPR000719">
    <property type="entry name" value="Prot_kinase_dom"/>
</dbReference>
<evidence type="ECO:0000256" key="1">
    <source>
        <dbReference type="ARBA" id="ARBA00022679"/>
    </source>
</evidence>
<evidence type="ECO:0000256" key="4">
    <source>
        <dbReference type="ARBA" id="ARBA00022840"/>
    </source>
</evidence>
<keyword evidence="3" id="KW-0418">Kinase</keyword>
<evidence type="ECO:0000256" key="5">
    <source>
        <dbReference type="PROSITE-ProRule" id="PRU10141"/>
    </source>
</evidence>
<dbReference type="InterPro" id="IPR011009">
    <property type="entry name" value="Kinase-like_dom_sf"/>
</dbReference>
<dbReference type="GO" id="GO:0005524">
    <property type="term" value="F:ATP binding"/>
    <property type="evidence" value="ECO:0007669"/>
    <property type="project" value="UniProtKB-UniRule"/>
</dbReference>
<evidence type="ECO:0000259" key="8">
    <source>
        <dbReference type="PROSITE" id="PS50011"/>
    </source>
</evidence>
<evidence type="ECO:0000256" key="7">
    <source>
        <dbReference type="SAM" id="Phobius"/>
    </source>
</evidence>
<keyword evidence="7" id="KW-1133">Transmembrane helix</keyword>
<proteinExistence type="predicted"/>
<evidence type="ECO:0000256" key="3">
    <source>
        <dbReference type="ARBA" id="ARBA00022777"/>
    </source>
</evidence>
<dbReference type="PANTHER" id="PTHR43289:SF34">
    <property type="entry name" value="SERINE_THREONINE-PROTEIN KINASE YBDM-RELATED"/>
    <property type="match status" value="1"/>
</dbReference>
<dbReference type="Pfam" id="PF00069">
    <property type="entry name" value="Pkinase"/>
    <property type="match status" value="1"/>
</dbReference>
<evidence type="ECO:0000313" key="9">
    <source>
        <dbReference type="EMBL" id="GID12550.1"/>
    </source>
</evidence>
<accession>A0A8J3J5M6</accession>
<protein>
    <recommendedName>
        <fullName evidence="8">Protein kinase domain-containing protein</fullName>
    </recommendedName>
</protein>
<dbReference type="InterPro" id="IPR017441">
    <property type="entry name" value="Protein_kinase_ATP_BS"/>
</dbReference>
<dbReference type="Gene3D" id="3.30.200.20">
    <property type="entry name" value="Phosphorylase Kinase, domain 1"/>
    <property type="match status" value="1"/>
</dbReference>